<feature type="domain" description="DUF7133" evidence="2">
    <location>
        <begin position="76"/>
        <end position="224"/>
    </location>
</feature>
<dbReference type="SUPFAM" id="SSF50952">
    <property type="entry name" value="Soluble quinoprotein glucose dehydrogenase"/>
    <property type="match status" value="1"/>
</dbReference>
<sequence>MKAALLTLALLISGVHAGQEEYYIREQIPTPTNEVMELGSIALLPDKQVAVADRRGDIWICNGAYDADLSKVTWRKFASGLHEPFGMFWKDGWLYLTQRPEVTRIKDSDGDGTADTFETICDQWGINGDYHEFAFGSTPDKDGNIWVLLCLTGSFTSESPWRGWALRVTPKGEMIPTCSGIRSPGGIGFNAEGDAFYTDNQGPWNGSSGLKWLKPGSFQGNPSGNNWHGDKFPAPPQPADPSRILTERRKFPEFVPPAVILPHAKVGQSPSGIACDLSSGKFGPWQKQMLIGEQTHSQVQRINLEKVNGLYQGAVFHFLEGFEAGIVPMRQAEDGTLFVGGTNRGWASRGSKPFTFERVRWTGKTPFEVHDMSARPDGFELTFTGPVDPVTAGDPATYAMDAWTYIYQSKYGSPEVDQTTPKITAATVSPDKLKVRIKVEGLTQGHVHHLTAKPLKSAEGKPLWHPEAWYTLNEIPK</sequence>
<evidence type="ECO:0000256" key="1">
    <source>
        <dbReference type="SAM" id="SignalP"/>
    </source>
</evidence>
<reference evidence="3" key="1">
    <citation type="submission" date="2021-04" db="EMBL/GenBank/DDBJ databases">
        <title>Luteolibacter sp. 32A isolated from the skin of an Anderson's salamander (Ambystoma andersonii).</title>
        <authorList>
            <person name="Spergser J."/>
            <person name="Busse H.-J."/>
        </authorList>
    </citation>
    <scope>NUCLEOTIDE SEQUENCE</scope>
    <source>
        <strain evidence="3">32A</strain>
    </source>
</reference>
<dbReference type="Pfam" id="PF23500">
    <property type="entry name" value="DUF7133"/>
    <property type="match status" value="1"/>
</dbReference>
<protein>
    <recommendedName>
        <fullName evidence="2">DUF7133 domain-containing protein</fullName>
    </recommendedName>
</protein>
<evidence type="ECO:0000313" key="3">
    <source>
        <dbReference type="EMBL" id="QUE52003.1"/>
    </source>
</evidence>
<feature type="chain" id="PRO_5037731674" description="DUF7133 domain-containing protein" evidence="1">
    <location>
        <begin position="18"/>
        <end position="477"/>
    </location>
</feature>
<evidence type="ECO:0000259" key="2">
    <source>
        <dbReference type="Pfam" id="PF23500"/>
    </source>
</evidence>
<name>A0A975J0X9_9BACT</name>
<proteinExistence type="predicted"/>
<dbReference type="RefSeq" id="WP_211632425.1">
    <property type="nucleotide sequence ID" value="NZ_CP073100.1"/>
</dbReference>
<evidence type="ECO:0000313" key="4">
    <source>
        <dbReference type="Proteomes" id="UP000676169"/>
    </source>
</evidence>
<gene>
    <name evidence="3" type="ORF">KBB96_03730</name>
</gene>
<dbReference type="PANTHER" id="PTHR33546">
    <property type="entry name" value="LARGE, MULTIFUNCTIONAL SECRETED PROTEIN-RELATED"/>
    <property type="match status" value="1"/>
</dbReference>
<keyword evidence="1" id="KW-0732">Signal</keyword>
<dbReference type="Proteomes" id="UP000676169">
    <property type="component" value="Chromosome"/>
</dbReference>
<dbReference type="InterPro" id="IPR011042">
    <property type="entry name" value="6-blade_b-propeller_TolB-like"/>
</dbReference>
<accession>A0A975J0X9</accession>
<organism evidence="3 4">
    <name type="scientific">Luteolibacter ambystomatis</name>
    <dbReference type="NCBI Taxonomy" id="2824561"/>
    <lineage>
        <taxon>Bacteria</taxon>
        <taxon>Pseudomonadati</taxon>
        <taxon>Verrucomicrobiota</taxon>
        <taxon>Verrucomicrobiia</taxon>
        <taxon>Verrucomicrobiales</taxon>
        <taxon>Verrucomicrobiaceae</taxon>
        <taxon>Luteolibacter</taxon>
    </lineage>
</organism>
<keyword evidence="4" id="KW-1185">Reference proteome</keyword>
<dbReference type="EMBL" id="CP073100">
    <property type="protein sequence ID" value="QUE52003.1"/>
    <property type="molecule type" value="Genomic_DNA"/>
</dbReference>
<dbReference type="InterPro" id="IPR011041">
    <property type="entry name" value="Quinoprot_gluc/sorb_DH_b-prop"/>
</dbReference>
<feature type="signal peptide" evidence="1">
    <location>
        <begin position="1"/>
        <end position="17"/>
    </location>
</feature>
<dbReference type="InterPro" id="IPR055557">
    <property type="entry name" value="DUF7133"/>
</dbReference>
<dbReference type="KEGG" id="lamb:KBB96_03730"/>
<dbReference type="Gene3D" id="2.120.10.30">
    <property type="entry name" value="TolB, C-terminal domain"/>
    <property type="match status" value="1"/>
</dbReference>
<dbReference type="AlphaFoldDB" id="A0A975J0X9"/>
<dbReference type="PANTHER" id="PTHR33546:SF1">
    <property type="entry name" value="LARGE, MULTIFUNCTIONAL SECRETED PROTEIN"/>
    <property type="match status" value="1"/>
</dbReference>